<evidence type="ECO:0000313" key="2">
    <source>
        <dbReference type="Proteomes" id="UP000070134"/>
    </source>
</evidence>
<keyword evidence="2" id="KW-1185">Reference proteome</keyword>
<dbReference type="Proteomes" id="UP000070134">
    <property type="component" value="Chromosome"/>
</dbReference>
<dbReference type="AlphaFoldDB" id="A0A127A0T5"/>
<sequence length="74" mass="8114">MAQGQDAPMEATEHESTLEHALDVAKANAKQAKLLVDHAKAALARGDVSPERVAQLEELQRAADEDLQRVIREQ</sequence>
<dbReference type="EMBL" id="CP014518">
    <property type="protein sequence ID" value="AMM33029.1"/>
    <property type="molecule type" value="Genomic_DNA"/>
</dbReference>
<dbReference type="KEGG" id="satk:SA2016_2360"/>
<reference evidence="1 2" key="1">
    <citation type="submission" date="2016-02" db="EMBL/GenBank/DDBJ databases">
        <title>Complete genome of Sinomonas atrocyanea KCTC 3377.</title>
        <authorList>
            <person name="Kim K.M."/>
        </authorList>
    </citation>
    <scope>NUCLEOTIDE SEQUENCE [LARGE SCALE GENOMIC DNA]</scope>
    <source>
        <strain evidence="1 2">KCTC 3377</strain>
    </source>
</reference>
<name>A0A127A0T5_9MICC</name>
<protein>
    <submittedName>
        <fullName evidence="1">Uncharacterized protein</fullName>
    </submittedName>
</protein>
<accession>A0A127A0T5</accession>
<gene>
    <name evidence="1" type="ORF">SA2016_2360</name>
</gene>
<dbReference type="PATRIC" id="fig|37927.3.peg.2429"/>
<evidence type="ECO:0000313" key="1">
    <source>
        <dbReference type="EMBL" id="AMM33029.1"/>
    </source>
</evidence>
<proteinExistence type="predicted"/>
<organism evidence="1 2">
    <name type="scientific">Sinomonas atrocyanea</name>
    <dbReference type="NCBI Taxonomy" id="37927"/>
    <lineage>
        <taxon>Bacteria</taxon>
        <taxon>Bacillati</taxon>
        <taxon>Actinomycetota</taxon>
        <taxon>Actinomycetes</taxon>
        <taxon>Micrococcales</taxon>
        <taxon>Micrococcaceae</taxon>
        <taxon>Sinomonas</taxon>
    </lineage>
</organism>